<feature type="transmembrane region" description="Helical" evidence="8">
    <location>
        <begin position="303"/>
        <end position="321"/>
    </location>
</feature>
<dbReference type="RefSeq" id="WP_029542145.1">
    <property type="nucleotide sequence ID" value="NZ_BAAAYP010000060.1"/>
</dbReference>
<dbReference type="EMBL" id="BLAH01000124">
    <property type="protein sequence ID" value="GES39673.1"/>
    <property type="molecule type" value="Genomic_DNA"/>
</dbReference>
<feature type="transmembrane region" description="Helical" evidence="8">
    <location>
        <begin position="365"/>
        <end position="383"/>
    </location>
</feature>
<comment type="caution">
    <text evidence="9">The sequence shown here is derived from an EMBL/GenBank/DDBJ whole genome shotgun (WGS) entry which is preliminary data.</text>
</comment>
<dbReference type="InterPro" id="IPR050833">
    <property type="entry name" value="Poly_Biosynth_Transport"/>
</dbReference>
<name>A0ABQ0YT54_9NOCA</name>
<feature type="transmembrane region" description="Helical" evidence="8">
    <location>
        <begin position="395"/>
        <end position="419"/>
    </location>
</feature>
<accession>A0ABQ0YT54</accession>
<dbReference type="PANTHER" id="PTHR30250:SF10">
    <property type="entry name" value="LIPOPOLYSACCHARIDE BIOSYNTHESIS PROTEIN WZXC"/>
    <property type="match status" value="1"/>
</dbReference>
<evidence type="ECO:0000256" key="7">
    <source>
        <dbReference type="SAM" id="MobiDB-lite"/>
    </source>
</evidence>
<keyword evidence="6 8" id="KW-0472">Membrane</keyword>
<dbReference type="Proteomes" id="UP000325466">
    <property type="component" value="Unassembled WGS sequence"/>
</dbReference>
<evidence type="ECO:0000313" key="10">
    <source>
        <dbReference type="Proteomes" id="UP000325466"/>
    </source>
</evidence>
<evidence type="ECO:0000313" key="9">
    <source>
        <dbReference type="EMBL" id="GES39673.1"/>
    </source>
</evidence>
<keyword evidence="5 8" id="KW-1133">Transmembrane helix</keyword>
<dbReference type="PANTHER" id="PTHR30250">
    <property type="entry name" value="PST FAMILY PREDICTED COLANIC ACID TRANSPORTER"/>
    <property type="match status" value="1"/>
</dbReference>
<evidence type="ECO:0000256" key="6">
    <source>
        <dbReference type="ARBA" id="ARBA00023136"/>
    </source>
</evidence>
<dbReference type="CDD" id="cd13127">
    <property type="entry name" value="MATE_tuaB_like"/>
    <property type="match status" value="1"/>
</dbReference>
<feature type="transmembrane region" description="Helical" evidence="8">
    <location>
        <begin position="274"/>
        <end position="297"/>
    </location>
</feature>
<feature type="region of interest" description="Disordered" evidence="7">
    <location>
        <begin position="466"/>
        <end position="498"/>
    </location>
</feature>
<proteinExistence type="inferred from homology"/>
<keyword evidence="3" id="KW-1003">Cell membrane</keyword>
<feature type="transmembrane region" description="Helical" evidence="8">
    <location>
        <begin position="94"/>
        <end position="117"/>
    </location>
</feature>
<evidence type="ECO:0000256" key="2">
    <source>
        <dbReference type="ARBA" id="ARBA00007430"/>
    </source>
</evidence>
<sequence>MIGREVSRTVFTVLLARIIGPDAFGIVAQALVYIGLVGLLLDQGFSSALIQRVHVEPNMPGAVVTVNLVVGLVLTGLTVAIAPVWASFMDSPELTLVLVVLAPVLLIRSAAITPRALLLRNMEFRKIGIADISAAMVGGILGAAVALSGGSYWALVAQMVATDAVLVVMLTAVGAGRWPNLHLRYLREIAPFSVRAFSAGLLTTSVSRNIDNLLIGRLQGAEALAFYGLAYRLLLLPVQLACTTVGAVLFPLFSRLSDDLAALRAEMARTTRTLAVLTVPAMALVAAAAPQLVSLLFGPQWMPAVPIVQVLAMAGAVQAVYQPSTTPIVLGLGRASLNLRYAWLTTLVSTVGIVAGLPWGPLTVAVGYTAATVLLVPVEWLLRRHLLHMTLRSQIVSLVPGAHTAVWVAAAYLVVAISIPGHDALVLLFGATASIAAGLAVLHFAHRSQLMELVRMVGRVIGRGGVDQSVAPPESTASPADGAERPPPEASTHHGARR</sequence>
<evidence type="ECO:0000256" key="3">
    <source>
        <dbReference type="ARBA" id="ARBA00022475"/>
    </source>
</evidence>
<feature type="transmembrane region" description="Helical" evidence="8">
    <location>
        <begin position="129"/>
        <end position="147"/>
    </location>
</feature>
<dbReference type="Pfam" id="PF13440">
    <property type="entry name" value="Polysacc_synt_3"/>
    <property type="match status" value="1"/>
</dbReference>
<reference evidence="9 10" key="1">
    <citation type="journal article" date="2018" name="Biodegradation">
        <title>1,4-Dioxane degradation characteristics of Rhodococcus aetherivorans JCM 14343.</title>
        <authorList>
            <person name="Inoue D."/>
            <person name="Tsunoda T."/>
            <person name="Yamamoto N."/>
            <person name="Ike M."/>
            <person name="Sei K."/>
        </authorList>
    </citation>
    <scope>NUCLEOTIDE SEQUENCE [LARGE SCALE GENOMIC DNA]</scope>
    <source>
        <strain evidence="9 10">JCM 14343</strain>
    </source>
</reference>
<evidence type="ECO:0000256" key="4">
    <source>
        <dbReference type="ARBA" id="ARBA00022692"/>
    </source>
</evidence>
<keyword evidence="10" id="KW-1185">Reference proteome</keyword>
<keyword evidence="4 8" id="KW-0812">Transmembrane</keyword>
<feature type="transmembrane region" description="Helical" evidence="8">
    <location>
        <begin position="153"/>
        <end position="173"/>
    </location>
</feature>
<feature type="transmembrane region" description="Helical" evidence="8">
    <location>
        <begin position="224"/>
        <end position="253"/>
    </location>
</feature>
<evidence type="ECO:0000256" key="5">
    <source>
        <dbReference type="ARBA" id="ARBA00022989"/>
    </source>
</evidence>
<evidence type="ECO:0000256" key="1">
    <source>
        <dbReference type="ARBA" id="ARBA00004651"/>
    </source>
</evidence>
<comment type="subcellular location">
    <subcellularLocation>
        <location evidence="1">Cell membrane</location>
        <topology evidence="1">Multi-pass membrane protein</topology>
    </subcellularLocation>
</comment>
<feature type="transmembrane region" description="Helical" evidence="8">
    <location>
        <begin position="425"/>
        <end position="445"/>
    </location>
</feature>
<protein>
    <submittedName>
        <fullName evidence="9">GumJ protein</fullName>
    </submittedName>
</protein>
<feature type="transmembrane region" description="Helical" evidence="8">
    <location>
        <begin position="23"/>
        <end position="41"/>
    </location>
</feature>
<comment type="similarity">
    <text evidence="2">Belongs to the polysaccharide synthase family.</text>
</comment>
<feature type="transmembrane region" description="Helical" evidence="8">
    <location>
        <begin position="341"/>
        <end position="359"/>
    </location>
</feature>
<feature type="transmembrane region" description="Helical" evidence="8">
    <location>
        <begin position="62"/>
        <end position="88"/>
    </location>
</feature>
<gene>
    <name evidence="9" type="ORF">RAJCM14343_4948</name>
</gene>
<evidence type="ECO:0000256" key="8">
    <source>
        <dbReference type="SAM" id="Phobius"/>
    </source>
</evidence>
<organism evidence="9 10">
    <name type="scientific">Rhodococcus aetherivorans</name>
    <dbReference type="NCBI Taxonomy" id="191292"/>
    <lineage>
        <taxon>Bacteria</taxon>
        <taxon>Bacillati</taxon>
        <taxon>Actinomycetota</taxon>
        <taxon>Actinomycetes</taxon>
        <taxon>Mycobacteriales</taxon>
        <taxon>Nocardiaceae</taxon>
        <taxon>Rhodococcus</taxon>
    </lineage>
</organism>